<keyword evidence="3 6" id="KW-0547">Nucleotide-binding</keyword>
<dbReference type="Pfam" id="PF00069">
    <property type="entry name" value="Pkinase"/>
    <property type="match status" value="1"/>
</dbReference>
<evidence type="ECO:0000259" key="8">
    <source>
        <dbReference type="PROSITE" id="PS50011"/>
    </source>
</evidence>
<gene>
    <name evidence="9" type="ORF">BRAN1462_LOCUS57581</name>
</gene>
<reference evidence="9" key="1">
    <citation type="submission" date="2021-01" db="EMBL/GenBank/DDBJ databases">
        <authorList>
            <person name="Corre E."/>
            <person name="Pelletier E."/>
            <person name="Niang G."/>
            <person name="Scheremetjew M."/>
            <person name="Finn R."/>
            <person name="Kale V."/>
            <person name="Holt S."/>
            <person name="Cochrane G."/>
            <person name="Meng A."/>
            <person name="Brown T."/>
            <person name="Cohen L."/>
        </authorList>
    </citation>
    <scope>NUCLEOTIDE SEQUENCE</scope>
    <source>
        <strain evidence="9">RCC3387</strain>
    </source>
</reference>
<dbReference type="InterPro" id="IPR017441">
    <property type="entry name" value="Protein_kinase_ATP_BS"/>
</dbReference>
<evidence type="ECO:0000256" key="2">
    <source>
        <dbReference type="ARBA" id="ARBA00022679"/>
    </source>
</evidence>
<dbReference type="EMBL" id="HBGW01090706">
    <property type="protein sequence ID" value="CAD9639759.1"/>
    <property type="molecule type" value="Transcribed_RNA"/>
</dbReference>
<dbReference type="InterPro" id="IPR011009">
    <property type="entry name" value="Kinase-like_dom_sf"/>
</dbReference>
<dbReference type="GO" id="GO:0004674">
    <property type="term" value="F:protein serine/threonine kinase activity"/>
    <property type="evidence" value="ECO:0007669"/>
    <property type="project" value="UniProtKB-KW"/>
</dbReference>
<evidence type="ECO:0000256" key="3">
    <source>
        <dbReference type="ARBA" id="ARBA00022741"/>
    </source>
</evidence>
<evidence type="ECO:0000256" key="4">
    <source>
        <dbReference type="ARBA" id="ARBA00022777"/>
    </source>
</evidence>
<feature type="region of interest" description="Disordered" evidence="7">
    <location>
        <begin position="399"/>
        <end position="452"/>
    </location>
</feature>
<evidence type="ECO:0000256" key="5">
    <source>
        <dbReference type="ARBA" id="ARBA00022840"/>
    </source>
</evidence>
<organism evidence="9">
    <name type="scientific">Zooxanthella nutricula</name>
    <dbReference type="NCBI Taxonomy" id="1333877"/>
    <lineage>
        <taxon>Eukaryota</taxon>
        <taxon>Sar</taxon>
        <taxon>Alveolata</taxon>
        <taxon>Dinophyceae</taxon>
        <taxon>Peridiniales</taxon>
        <taxon>Peridiniales incertae sedis</taxon>
        <taxon>Zooxanthella</taxon>
    </lineage>
</organism>
<feature type="compositionally biased region" description="Polar residues" evidence="7">
    <location>
        <begin position="17"/>
        <end position="30"/>
    </location>
</feature>
<sequence>MALAADELAREGDDSDTMSQTPSFWSTGSQCGQTMSVGGAEKLFRFWDRLRRTARWKNQRRLSEYDTADLFRQIASVFAEAGFVYMFFPPRRISSFVTCERVLGEGSFGSVFLAKITPLGLERLPGLVADRMYAVKQGSLDMLEPIEVSMTKVSSERVLEFQAVMMSQAADDANIARLYIFMMEPSRDRHYEILEYLAGPDLFRYLNGRTETVSEATGARLVSQLLLAVAFLHMKCGLLHRDIKPENLAFAGPLVPGQPLPPLKLFDFGLSWILEKPATGDSLRQFIKLPRAGTPVYMAPENWLERCGPPSDIWAVGVVTYVILCLSLPFGLEKCDTGDSIRAALRTPLRWRDGLEPSADAQDFVTRACTRARPHRATVEELMQHHWFKNSIDASLQAAPGSSARATREATLSVQRSRAEGRASALPSAEGGPMTRTAVPPTPEEVEEELAQ</sequence>
<feature type="region of interest" description="Disordered" evidence="7">
    <location>
        <begin position="1"/>
        <end position="30"/>
    </location>
</feature>
<evidence type="ECO:0000313" key="9">
    <source>
        <dbReference type="EMBL" id="CAD9639759.1"/>
    </source>
</evidence>
<evidence type="ECO:0000256" key="7">
    <source>
        <dbReference type="SAM" id="MobiDB-lite"/>
    </source>
</evidence>
<keyword evidence="4" id="KW-0418">Kinase</keyword>
<feature type="domain" description="Protein kinase" evidence="8">
    <location>
        <begin position="97"/>
        <end position="388"/>
    </location>
</feature>
<dbReference type="PANTHER" id="PTHR24349">
    <property type="entry name" value="SERINE/THREONINE-PROTEIN KINASE"/>
    <property type="match status" value="1"/>
</dbReference>
<keyword evidence="2" id="KW-0808">Transferase</keyword>
<accession>A0A7S2VMK9</accession>
<evidence type="ECO:0000256" key="1">
    <source>
        <dbReference type="ARBA" id="ARBA00022527"/>
    </source>
</evidence>
<dbReference type="Gene3D" id="1.10.510.10">
    <property type="entry name" value="Transferase(Phosphotransferase) domain 1"/>
    <property type="match status" value="1"/>
</dbReference>
<keyword evidence="5 6" id="KW-0067">ATP-binding</keyword>
<protein>
    <recommendedName>
        <fullName evidence="8">Protein kinase domain-containing protein</fullName>
    </recommendedName>
</protein>
<name>A0A7S2VMK9_9DINO</name>
<dbReference type="GO" id="GO:0005524">
    <property type="term" value="F:ATP binding"/>
    <property type="evidence" value="ECO:0007669"/>
    <property type="project" value="UniProtKB-UniRule"/>
</dbReference>
<dbReference type="PROSITE" id="PS50011">
    <property type="entry name" value="PROTEIN_KINASE_DOM"/>
    <property type="match status" value="1"/>
</dbReference>
<proteinExistence type="predicted"/>
<feature type="binding site" evidence="6">
    <location>
        <position position="136"/>
    </location>
    <ligand>
        <name>ATP</name>
        <dbReference type="ChEBI" id="CHEBI:30616"/>
    </ligand>
</feature>
<dbReference type="InterPro" id="IPR000719">
    <property type="entry name" value="Prot_kinase_dom"/>
</dbReference>
<dbReference type="SUPFAM" id="SSF56112">
    <property type="entry name" value="Protein kinase-like (PK-like)"/>
    <property type="match status" value="1"/>
</dbReference>
<evidence type="ECO:0000256" key="6">
    <source>
        <dbReference type="PROSITE-ProRule" id="PRU10141"/>
    </source>
</evidence>
<dbReference type="AlphaFoldDB" id="A0A7S2VMK9"/>
<dbReference type="SMART" id="SM00220">
    <property type="entry name" value="S_TKc"/>
    <property type="match status" value="1"/>
</dbReference>
<keyword evidence="1" id="KW-0723">Serine/threonine-protein kinase</keyword>
<dbReference type="InterPro" id="IPR050205">
    <property type="entry name" value="CDPK_Ser/Thr_kinases"/>
</dbReference>
<dbReference type="PROSITE" id="PS00107">
    <property type="entry name" value="PROTEIN_KINASE_ATP"/>
    <property type="match status" value="1"/>
</dbReference>